<dbReference type="InterPro" id="IPR036061">
    <property type="entry name" value="CheW-like_dom_sf"/>
</dbReference>
<dbReference type="Gene3D" id="2.30.30.40">
    <property type="entry name" value="SH3 Domains"/>
    <property type="match status" value="1"/>
</dbReference>
<dbReference type="EMBL" id="UAWL01000006">
    <property type="protein sequence ID" value="SQB99093.1"/>
    <property type="molecule type" value="Genomic_DNA"/>
</dbReference>
<dbReference type="GO" id="GO:0006935">
    <property type="term" value="P:chemotaxis"/>
    <property type="evidence" value="ECO:0007669"/>
    <property type="project" value="InterPro"/>
</dbReference>
<dbReference type="GO" id="GO:0000160">
    <property type="term" value="P:phosphorelay signal transduction system"/>
    <property type="evidence" value="ECO:0007669"/>
    <property type="project" value="InterPro"/>
</dbReference>
<dbReference type="PANTHER" id="PTHR47233:SF3">
    <property type="entry name" value="CHEMOTAXIS PROTEIN CHEV"/>
    <property type="match status" value="1"/>
</dbReference>
<evidence type="ECO:0000313" key="4">
    <source>
        <dbReference type="EMBL" id="SQB99093.1"/>
    </source>
</evidence>
<proteinExistence type="predicted"/>
<dbReference type="SUPFAM" id="SSF52172">
    <property type="entry name" value="CheY-like"/>
    <property type="match status" value="1"/>
</dbReference>
<dbReference type="Proteomes" id="UP000250166">
    <property type="component" value="Unassembled WGS sequence"/>
</dbReference>
<evidence type="ECO:0000259" key="3">
    <source>
        <dbReference type="PROSITE" id="PS50851"/>
    </source>
</evidence>
<dbReference type="InterPro" id="IPR011006">
    <property type="entry name" value="CheY-like_superfamily"/>
</dbReference>
<dbReference type="PANTHER" id="PTHR47233">
    <property type="entry name" value="CHEMOTAXIS PROTEIN CHEV"/>
    <property type="match status" value="1"/>
</dbReference>
<dbReference type="SUPFAM" id="SSF50341">
    <property type="entry name" value="CheW-like"/>
    <property type="match status" value="1"/>
</dbReference>
<dbReference type="SMART" id="SM00448">
    <property type="entry name" value="REC"/>
    <property type="match status" value="1"/>
</dbReference>
<dbReference type="Gene3D" id="3.40.50.2300">
    <property type="match status" value="1"/>
</dbReference>
<name>A0A2X3BEP9_9HELI</name>
<dbReference type="SMART" id="SM00260">
    <property type="entry name" value="CheW"/>
    <property type="match status" value="1"/>
</dbReference>
<keyword evidence="1" id="KW-0597">Phosphoprotein</keyword>
<dbReference type="InterPro" id="IPR002545">
    <property type="entry name" value="CheW-lke_dom"/>
</dbReference>
<reference evidence="4 5" key="1">
    <citation type="submission" date="2018-06" db="EMBL/GenBank/DDBJ databases">
        <authorList>
            <consortium name="Pathogen Informatics"/>
            <person name="Doyle S."/>
        </authorList>
    </citation>
    <scope>NUCLEOTIDE SEQUENCE [LARGE SCALE GENOMIC DNA]</scope>
    <source>
        <strain evidence="4 5">NCTC13102</strain>
    </source>
</reference>
<sequence length="323" mass="36121">MIKEIDKTTSLHLNNEAQFLCFTLEDDTKTKDSRNPETQLYAINVFKVREIIYYDGDLTETAGENNGLALGFLTVRGESIPLIDMRRWLYYNPKNPRKDLRAFSVESSKSLVVICNFSNQDVGLKILGVKHIIHKSWGEINVGSEFGFDGDSKVTATTKYEDGSVIQILDVERMIVDAFPGISNDKMLEISNLHEIHSDKMVLIAEDSKSASKALEVILEKLGVKYMAFGNGRALLDYLGRDGVADTIGVIITDLEMPMVSGFEILRQVKNNPLTKNIPIIVNSSMSSDSNIELAQSLHADGFITKSDPKKIESYLRQFLTQS</sequence>
<protein>
    <submittedName>
        <fullName evidence="4">Chemotaxis signal transduction protein CheV</fullName>
    </submittedName>
</protein>
<feature type="domain" description="Response regulatory" evidence="2">
    <location>
        <begin position="201"/>
        <end position="321"/>
    </location>
</feature>
<dbReference type="InterPro" id="IPR001789">
    <property type="entry name" value="Sig_transdc_resp-reg_receiver"/>
</dbReference>
<evidence type="ECO:0000256" key="1">
    <source>
        <dbReference type="PROSITE-ProRule" id="PRU00169"/>
    </source>
</evidence>
<gene>
    <name evidence="4" type="primary">cheV_2</name>
    <name evidence="4" type="ORF">NCTC13102_01567</name>
</gene>
<dbReference type="PROSITE" id="PS50851">
    <property type="entry name" value="CHEW"/>
    <property type="match status" value="1"/>
</dbReference>
<organism evidence="4 5">
    <name type="scientific">Helicobacter fennelliae</name>
    <dbReference type="NCBI Taxonomy" id="215"/>
    <lineage>
        <taxon>Bacteria</taxon>
        <taxon>Pseudomonadati</taxon>
        <taxon>Campylobacterota</taxon>
        <taxon>Epsilonproteobacteria</taxon>
        <taxon>Campylobacterales</taxon>
        <taxon>Helicobacteraceae</taxon>
        <taxon>Helicobacter</taxon>
    </lineage>
</organism>
<dbReference type="RefSeq" id="WP_112058827.1">
    <property type="nucleotide sequence ID" value="NZ_UAWL01000006.1"/>
</dbReference>
<dbReference type="Pfam" id="PF01584">
    <property type="entry name" value="CheW"/>
    <property type="match status" value="1"/>
</dbReference>
<dbReference type="Gene3D" id="2.40.50.180">
    <property type="entry name" value="CheA-289, Domain 4"/>
    <property type="match status" value="1"/>
</dbReference>
<evidence type="ECO:0000259" key="2">
    <source>
        <dbReference type="PROSITE" id="PS50110"/>
    </source>
</evidence>
<accession>A0A2X3BEP9</accession>
<dbReference type="Pfam" id="PF00072">
    <property type="entry name" value="Response_reg"/>
    <property type="match status" value="1"/>
</dbReference>
<dbReference type="AlphaFoldDB" id="A0A2X3BEP9"/>
<dbReference type="InterPro" id="IPR024181">
    <property type="entry name" value="Chemotax_regulator_CheV"/>
</dbReference>
<evidence type="ECO:0000313" key="5">
    <source>
        <dbReference type="Proteomes" id="UP000250166"/>
    </source>
</evidence>
<feature type="domain" description="CheW-like" evidence="3">
    <location>
        <begin position="16"/>
        <end position="180"/>
    </location>
</feature>
<dbReference type="PROSITE" id="PS50110">
    <property type="entry name" value="RESPONSE_REGULATORY"/>
    <property type="match status" value="1"/>
</dbReference>
<dbReference type="PIRSF" id="PIRSF002867">
    <property type="entry name" value="CheV"/>
    <property type="match status" value="1"/>
</dbReference>
<dbReference type="CDD" id="cd00588">
    <property type="entry name" value="CheW_like"/>
    <property type="match status" value="1"/>
</dbReference>
<feature type="modified residue" description="4-aspartylphosphate" evidence="1">
    <location>
        <position position="254"/>
    </location>
</feature>